<name>A0AAD6R3G0_9ROSI</name>
<proteinExistence type="predicted"/>
<sequence length="38" mass="4575">MFRTRSGMDSRLWLEEKLVQKDQERVEFSLLIYASKSP</sequence>
<comment type="caution">
    <text evidence="1">The sequence shown here is derived from an EMBL/GenBank/DDBJ whole genome shotgun (WGS) entry which is preliminary data.</text>
</comment>
<organism evidence="1 2">
    <name type="scientific">Populus alba x Populus x berolinensis</name>
    <dbReference type="NCBI Taxonomy" id="444605"/>
    <lineage>
        <taxon>Eukaryota</taxon>
        <taxon>Viridiplantae</taxon>
        <taxon>Streptophyta</taxon>
        <taxon>Embryophyta</taxon>
        <taxon>Tracheophyta</taxon>
        <taxon>Spermatophyta</taxon>
        <taxon>Magnoliopsida</taxon>
        <taxon>eudicotyledons</taxon>
        <taxon>Gunneridae</taxon>
        <taxon>Pentapetalae</taxon>
        <taxon>rosids</taxon>
        <taxon>fabids</taxon>
        <taxon>Malpighiales</taxon>
        <taxon>Salicaceae</taxon>
        <taxon>Saliceae</taxon>
        <taxon>Populus</taxon>
    </lineage>
</organism>
<dbReference type="Proteomes" id="UP001164929">
    <property type="component" value="Chromosome 4"/>
</dbReference>
<gene>
    <name evidence="1" type="ORF">NC653_011919</name>
</gene>
<protein>
    <submittedName>
        <fullName evidence="1">Uncharacterized protein</fullName>
    </submittedName>
</protein>
<reference evidence="1 2" key="1">
    <citation type="journal article" date="2023" name="Mol. Ecol. Resour.">
        <title>Chromosome-level genome assembly of a triploid poplar Populus alba 'Berolinensis'.</title>
        <authorList>
            <person name="Chen S."/>
            <person name="Yu Y."/>
            <person name="Wang X."/>
            <person name="Wang S."/>
            <person name="Zhang T."/>
            <person name="Zhou Y."/>
            <person name="He R."/>
            <person name="Meng N."/>
            <person name="Wang Y."/>
            <person name="Liu W."/>
            <person name="Liu Z."/>
            <person name="Liu J."/>
            <person name="Guo Q."/>
            <person name="Huang H."/>
            <person name="Sederoff R.R."/>
            <person name="Wang G."/>
            <person name="Qu G."/>
            <person name="Chen S."/>
        </authorList>
    </citation>
    <scope>NUCLEOTIDE SEQUENCE [LARGE SCALE GENOMIC DNA]</scope>
    <source>
        <strain evidence="1">SC-2020</strain>
    </source>
</reference>
<evidence type="ECO:0000313" key="1">
    <source>
        <dbReference type="EMBL" id="KAJ7001654.1"/>
    </source>
</evidence>
<keyword evidence="2" id="KW-1185">Reference proteome</keyword>
<dbReference type="EMBL" id="JAQIZT010000004">
    <property type="protein sequence ID" value="KAJ7001654.1"/>
    <property type="molecule type" value="Genomic_DNA"/>
</dbReference>
<dbReference type="AlphaFoldDB" id="A0AAD6R3G0"/>
<evidence type="ECO:0000313" key="2">
    <source>
        <dbReference type="Proteomes" id="UP001164929"/>
    </source>
</evidence>
<accession>A0AAD6R3G0</accession>